<dbReference type="Proteomes" id="UP000669239">
    <property type="component" value="Unassembled WGS sequence"/>
</dbReference>
<proteinExistence type="predicted"/>
<gene>
    <name evidence="1" type="ORF">G5B36_12560</name>
</gene>
<dbReference type="EMBL" id="JAAITT010000016">
    <property type="protein sequence ID" value="NSJ49525.1"/>
    <property type="molecule type" value="Genomic_DNA"/>
</dbReference>
<organism evidence="1 2">
    <name type="scientific">Enterocloster aldenensis</name>
    <dbReference type="NCBI Taxonomy" id="358742"/>
    <lineage>
        <taxon>Bacteria</taxon>
        <taxon>Bacillati</taxon>
        <taxon>Bacillota</taxon>
        <taxon>Clostridia</taxon>
        <taxon>Lachnospirales</taxon>
        <taxon>Lachnospiraceae</taxon>
        <taxon>Enterocloster</taxon>
    </lineage>
</organism>
<evidence type="ECO:0000313" key="2">
    <source>
        <dbReference type="Proteomes" id="UP000669239"/>
    </source>
</evidence>
<reference evidence="1 2" key="1">
    <citation type="journal article" date="2020" name="Cell Host Microbe">
        <title>Functional and Genomic Variation between Human-Derived Isolates of Lachnospiraceae Reveals Inter- and Intra-Species Diversity.</title>
        <authorList>
            <person name="Sorbara M.T."/>
            <person name="Littmann E.R."/>
            <person name="Fontana E."/>
            <person name="Moody T.U."/>
            <person name="Kohout C.E."/>
            <person name="Gjonbalaj M."/>
            <person name="Eaton V."/>
            <person name="Seok R."/>
            <person name="Leiner I.M."/>
            <person name="Pamer E.G."/>
        </authorList>
    </citation>
    <scope>NUCLEOTIDE SEQUENCE [LARGE SCALE GENOMIC DNA]</scope>
    <source>
        <strain evidence="1 2">MSK.1.17</strain>
    </source>
</reference>
<evidence type="ECO:0000313" key="1">
    <source>
        <dbReference type="EMBL" id="NSJ49525.1"/>
    </source>
</evidence>
<sequence length="152" mass="17076">MLSKLVTAAQKAVDLGFTVVKEDLTSGRAIESKDNRIISPYGKYNHPSCYFHLPEAGDIRILTVNGKECLDYGYTATGNSGYHDENKKDIPRPDCLTKVHNSLVKYVKKAAPYTVSVEIFISTKDENHGEAFEYRHKEYITKTCLNLVNNEG</sequence>
<accession>A0ABX2HMD7</accession>
<name>A0ABX2HMD7_9FIRM</name>
<comment type="caution">
    <text evidence="1">The sequence shown here is derived from an EMBL/GenBank/DDBJ whole genome shotgun (WGS) entry which is preliminary data.</text>
</comment>
<keyword evidence="2" id="KW-1185">Reference proteome</keyword>
<protein>
    <submittedName>
        <fullName evidence="1">Uncharacterized protein</fullName>
    </submittedName>
</protein>